<evidence type="ECO:0000313" key="6">
    <source>
        <dbReference type="EMBL" id="AKV83145.1"/>
    </source>
</evidence>
<dbReference type="Proteomes" id="UP000062398">
    <property type="component" value="Chromosome"/>
</dbReference>
<evidence type="ECO:0000313" key="10">
    <source>
        <dbReference type="Proteomes" id="UP000062398"/>
    </source>
</evidence>
<evidence type="ECO:0000313" key="8">
    <source>
        <dbReference type="Proteomes" id="UP000056255"/>
    </source>
</evidence>
<dbReference type="EMBL" id="CP012173">
    <property type="protein sequence ID" value="AKV76405.1"/>
    <property type="molecule type" value="Genomic_DNA"/>
</dbReference>
<evidence type="ECO:0000313" key="3">
    <source>
        <dbReference type="EMBL" id="AKV76405.1"/>
    </source>
</evidence>
<sequence>MRSEATTKYPVVEKVIIRKIRGVSFMNEDGKEVELKPSKINIITGSNGSLKTLFLEALSTALLHYSRSPNNVVGLLPTLRMDDSWLYYLASEEVSMTVNDLTLSNASSEEVLKLLLPTSFGHPLRYSGLKVTGPSEEETLIAYYSVATSTGNSNSVQVSRKGRSREIDFVAYSMPNPMNSLFYGNFLSCVSPGLAKGKEEIKRVLGLDFIGYVPDELGRNQIAVLDERGKMLYLPMLGGGISSMVLLLLASSLDVVVYDNVENHLHKTLMVKLIEIMRTSRAQWFVTTQSLEFLEFLDEGKDIQVWQFKRFREKDEVLVRVHRGKEIGEYINELGIDLRG</sequence>
<dbReference type="EMBL" id="CP008822">
    <property type="protein sequence ID" value="AIM27278.1"/>
    <property type="molecule type" value="Genomic_DNA"/>
</dbReference>
<dbReference type="Proteomes" id="UP000056255">
    <property type="component" value="Chromosome"/>
</dbReference>
<dbReference type="Proteomes" id="UP000068832">
    <property type="component" value="Chromosome"/>
</dbReference>
<dbReference type="PANTHER" id="PTHR43581:SF4">
    <property type="entry name" value="ATP_GTP PHOSPHATASE"/>
    <property type="match status" value="1"/>
</dbReference>
<dbReference type="Proteomes" id="UP000029084">
    <property type="component" value="Chromosome"/>
</dbReference>
<evidence type="ECO:0000313" key="1">
    <source>
        <dbReference type="EMBL" id="AIM27278.1"/>
    </source>
</evidence>
<dbReference type="RefSeq" id="WP_012021079.1">
    <property type="nucleotide sequence ID" value="NZ_AP019770.1"/>
</dbReference>
<dbReference type="PATRIC" id="fig|43687.5.peg.1179"/>
<dbReference type="SUPFAM" id="SSF52540">
    <property type="entry name" value="P-loop containing nucleoside triphosphate hydrolases"/>
    <property type="match status" value="1"/>
</dbReference>
<dbReference type="EMBL" id="CP012174">
    <property type="protein sequence ID" value="AKV78657.1"/>
    <property type="molecule type" value="Genomic_DNA"/>
</dbReference>
<name>A0A088E5J9_9CREN</name>
<dbReference type="Proteomes" id="UP000062475">
    <property type="component" value="Chromosome"/>
</dbReference>
<reference evidence="9 10" key="2">
    <citation type="journal article" date="2015" name="Genome Announc.">
        <title>Complete Genome Sequences of Evolved Arsenate-Resistant Metallosphaera sedula Strains.</title>
        <authorList>
            <person name="Ai C."/>
            <person name="McCarthy S."/>
            <person name="Schackwitz W."/>
            <person name="Martin J."/>
            <person name="Lipzen A."/>
            <person name="Blum P."/>
        </authorList>
    </citation>
    <scope>NUCLEOTIDE SEQUENCE [LARGE SCALE GENOMIC DNA]</scope>
    <source>
        <strain evidence="4 10">ARS120-1</strain>
        <strain evidence="5 9">ARS120-2</strain>
        <strain evidence="2 12">ARS50-1</strain>
        <strain evidence="3 11">ARS50-2</strain>
    </source>
</reference>
<accession>A0A088E5J9</accession>
<evidence type="ECO:0000313" key="7">
    <source>
        <dbReference type="Proteomes" id="UP000029084"/>
    </source>
</evidence>
<evidence type="ECO:0000313" key="2">
    <source>
        <dbReference type="EMBL" id="AKV74166.1"/>
    </source>
</evidence>
<dbReference type="Proteomes" id="UP000061362">
    <property type="component" value="Chromosome"/>
</dbReference>
<evidence type="ECO:0000313" key="5">
    <source>
        <dbReference type="EMBL" id="AKV80902.1"/>
    </source>
</evidence>
<dbReference type="EMBL" id="CP012175">
    <property type="protein sequence ID" value="AKV80902.1"/>
    <property type="molecule type" value="Genomic_DNA"/>
</dbReference>
<organism evidence="1 7">
    <name type="scientific">Metallosphaera sedula</name>
    <dbReference type="NCBI Taxonomy" id="43687"/>
    <lineage>
        <taxon>Archaea</taxon>
        <taxon>Thermoproteota</taxon>
        <taxon>Thermoprotei</taxon>
        <taxon>Sulfolobales</taxon>
        <taxon>Sulfolobaceae</taxon>
        <taxon>Metallosphaera</taxon>
    </lineage>
</organism>
<evidence type="ECO:0008006" key="13">
    <source>
        <dbReference type="Google" id="ProtNLM"/>
    </source>
</evidence>
<gene>
    <name evidence="1" type="ORF">HA72_1130</name>
    <name evidence="2" type="ORF">MsedA_1146</name>
    <name evidence="3" type="ORF">MsedB_1148</name>
    <name evidence="4" type="ORF">MsedC_1146</name>
    <name evidence="5" type="ORF">MsedD_1147</name>
    <name evidence="6" type="ORF">MsedE_1149</name>
</gene>
<dbReference type="Gene3D" id="3.40.50.300">
    <property type="entry name" value="P-loop containing nucleotide triphosphate hydrolases"/>
    <property type="match status" value="1"/>
</dbReference>
<reference evidence="1 7" key="1">
    <citation type="journal article" date="2014" name="J. Bacteriol.">
        <title>Role of an Archaeal PitA Transporter in the Copper and Arsenic Resistance of Metallosphaera sedula, an Extreme Thermoacidophile.</title>
        <authorList>
            <person name="McCarthy S."/>
            <person name="Ai C."/>
            <person name="Wheaton G."/>
            <person name="Tevatia R."/>
            <person name="Eckrich V."/>
            <person name="Kelly R."/>
            <person name="Blum P."/>
        </authorList>
    </citation>
    <scope>NUCLEOTIDE SEQUENCE [LARGE SCALE GENOMIC DNA]</scope>
    <source>
        <strain evidence="1 7">CuR1</strain>
    </source>
</reference>
<evidence type="ECO:0000313" key="4">
    <source>
        <dbReference type="EMBL" id="AKV78657.1"/>
    </source>
</evidence>
<dbReference type="InterPro" id="IPR027417">
    <property type="entry name" value="P-loop_NTPase"/>
</dbReference>
<evidence type="ECO:0000313" key="9">
    <source>
        <dbReference type="Proteomes" id="UP000061362"/>
    </source>
</evidence>
<dbReference type="AlphaFoldDB" id="A0A088E5J9"/>
<dbReference type="EMBL" id="CP012172">
    <property type="protein sequence ID" value="AKV74166.1"/>
    <property type="molecule type" value="Genomic_DNA"/>
</dbReference>
<dbReference type="OMA" id="HIKRIMI"/>
<proteinExistence type="predicted"/>
<evidence type="ECO:0000313" key="11">
    <source>
        <dbReference type="Proteomes" id="UP000062475"/>
    </source>
</evidence>
<dbReference type="OrthoDB" id="44067at2157"/>
<dbReference type="PANTHER" id="PTHR43581">
    <property type="entry name" value="ATP/GTP PHOSPHATASE"/>
    <property type="match status" value="1"/>
</dbReference>
<evidence type="ECO:0000313" key="12">
    <source>
        <dbReference type="Proteomes" id="UP000068832"/>
    </source>
</evidence>
<dbReference type="InterPro" id="IPR051396">
    <property type="entry name" value="Bact_Antivir_Def_Nuclease"/>
</dbReference>
<dbReference type="GeneID" id="91755606"/>
<dbReference type="EMBL" id="CP012176">
    <property type="protein sequence ID" value="AKV83145.1"/>
    <property type="molecule type" value="Genomic_DNA"/>
</dbReference>
<reference evidence="6 8" key="3">
    <citation type="submission" date="2015-07" db="EMBL/GenBank/DDBJ databases">
        <title>Physiological, transcriptional responses and genome re-sequencing of acid resistant extremely thermoacidophilic Metallosphaera sedula SARC-M1.</title>
        <authorList>
            <person name="Ai C."/>
            <person name="McCarthy S."/>
            <person name="Eckrich V."/>
            <person name="Rudrappa D."/>
            <person name="Qiu G."/>
            <person name="Blum P."/>
        </authorList>
    </citation>
    <scope>NUCLEOTIDE SEQUENCE [LARGE SCALE GENOMIC DNA]</scope>
    <source>
        <strain evidence="6 8">SARC-M1</strain>
    </source>
</reference>
<protein>
    <recommendedName>
        <fullName evidence="13">ATPase AAA-type core domain-containing protein</fullName>
    </recommendedName>
</protein>